<dbReference type="EMBL" id="QLLL01000007">
    <property type="protein sequence ID" value="RAJ01637.1"/>
    <property type="molecule type" value="Genomic_DNA"/>
</dbReference>
<dbReference type="RefSeq" id="WP_148707386.1">
    <property type="nucleotide sequence ID" value="NZ_QLLL01000007.1"/>
</dbReference>
<evidence type="ECO:0000259" key="1">
    <source>
        <dbReference type="Pfam" id="PF24722"/>
    </source>
</evidence>
<dbReference type="InterPro" id="IPR056091">
    <property type="entry name" value="DUF7674"/>
</dbReference>
<reference evidence="2 3" key="1">
    <citation type="submission" date="2018-06" db="EMBL/GenBank/DDBJ databases">
        <title>Genomic Encyclopedia of Archaeal and Bacterial Type Strains, Phase II (KMG-II): from individual species to whole genera.</title>
        <authorList>
            <person name="Goeker M."/>
        </authorList>
    </citation>
    <scope>NUCLEOTIDE SEQUENCE [LARGE SCALE GENOMIC DNA]</scope>
    <source>
        <strain evidence="2 3">DSM 23857</strain>
    </source>
</reference>
<gene>
    <name evidence="2" type="ORF">LX64_03854</name>
</gene>
<keyword evidence="3" id="KW-1185">Reference proteome</keyword>
<comment type="caution">
    <text evidence="2">The sequence shown here is derived from an EMBL/GenBank/DDBJ whole genome shotgun (WGS) entry which is preliminary data.</text>
</comment>
<feature type="domain" description="DUF7674" evidence="1">
    <location>
        <begin position="24"/>
        <end position="106"/>
    </location>
</feature>
<name>A0A327QIV1_9BACT</name>
<proteinExistence type="predicted"/>
<dbReference type="OrthoDB" id="707611at2"/>
<evidence type="ECO:0000313" key="2">
    <source>
        <dbReference type="EMBL" id="RAJ01637.1"/>
    </source>
</evidence>
<sequence length="113" mass="12749">MLPIPNVATWLHTQLPGFEVSEERALGKTIRDFARYTQKEVLQGHIQEVLKCLAVANFLYEHGSRLMQRTMECVYVYGLSPVMLTPVNGQPLDTMLPASLRAVCTRFVVNGNQ</sequence>
<evidence type="ECO:0000313" key="3">
    <source>
        <dbReference type="Proteomes" id="UP000249547"/>
    </source>
</evidence>
<organism evidence="2 3">
    <name type="scientific">Chitinophaga skermanii</name>
    <dbReference type="NCBI Taxonomy" id="331697"/>
    <lineage>
        <taxon>Bacteria</taxon>
        <taxon>Pseudomonadati</taxon>
        <taxon>Bacteroidota</taxon>
        <taxon>Chitinophagia</taxon>
        <taxon>Chitinophagales</taxon>
        <taxon>Chitinophagaceae</taxon>
        <taxon>Chitinophaga</taxon>
    </lineage>
</organism>
<accession>A0A327QIV1</accession>
<dbReference type="Proteomes" id="UP000249547">
    <property type="component" value="Unassembled WGS sequence"/>
</dbReference>
<dbReference type="AlphaFoldDB" id="A0A327QIV1"/>
<protein>
    <recommendedName>
        <fullName evidence="1">DUF7674 domain-containing protein</fullName>
    </recommendedName>
</protein>
<dbReference type="Pfam" id="PF24722">
    <property type="entry name" value="DUF7674"/>
    <property type="match status" value="1"/>
</dbReference>